<name>A0A1M6QX48_9FIRM</name>
<dbReference type="STRING" id="1121266.SAMN02745883_01644"/>
<dbReference type="InterPro" id="IPR051121">
    <property type="entry name" value="FAH"/>
</dbReference>
<comment type="similarity">
    <text evidence="1">Belongs to the FAH family.</text>
</comment>
<dbReference type="GO" id="GO:0016853">
    <property type="term" value="F:isomerase activity"/>
    <property type="evidence" value="ECO:0007669"/>
    <property type="project" value="UniProtKB-ARBA"/>
</dbReference>
<dbReference type="AlphaFoldDB" id="A0A1M6QX48"/>
<evidence type="ECO:0000313" key="5">
    <source>
        <dbReference type="Proteomes" id="UP000184082"/>
    </source>
</evidence>
<keyword evidence="5" id="KW-1185">Reference proteome</keyword>
<proteinExistence type="inferred from homology"/>
<protein>
    <submittedName>
        <fullName evidence="4">2-keto-4-pentenoate hydratase/2-oxohepta-3-ene-1,7-dioic acid hydratase (Catechol pathway)</fullName>
    </submittedName>
</protein>
<dbReference type="PANTHER" id="PTHR42796:SF4">
    <property type="entry name" value="FUMARYLACETOACETATE HYDROLASE DOMAIN-CONTAINING PROTEIN 2A"/>
    <property type="match status" value="1"/>
</dbReference>
<evidence type="ECO:0000256" key="1">
    <source>
        <dbReference type="ARBA" id="ARBA00010211"/>
    </source>
</evidence>
<accession>A0A1M6QX48</accession>
<gene>
    <name evidence="4" type="ORF">SAMN02745883_01644</name>
</gene>
<dbReference type="FunFam" id="3.90.850.10:FF:000002">
    <property type="entry name" value="2-hydroxyhepta-2,4-diene-1,7-dioate isomerase"/>
    <property type="match status" value="1"/>
</dbReference>
<dbReference type="EMBL" id="FRAJ01000012">
    <property type="protein sequence ID" value="SHK24693.1"/>
    <property type="molecule type" value="Genomic_DNA"/>
</dbReference>
<dbReference type="InterPro" id="IPR036663">
    <property type="entry name" value="Fumarylacetoacetase_C_sf"/>
</dbReference>
<dbReference type="RefSeq" id="WP_072967441.1">
    <property type="nucleotide sequence ID" value="NZ_FRAJ01000012.1"/>
</dbReference>
<dbReference type="InterPro" id="IPR011234">
    <property type="entry name" value="Fumarylacetoacetase-like_C"/>
</dbReference>
<organism evidence="4 5">
    <name type="scientific">Caminicella sporogenes DSM 14501</name>
    <dbReference type="NCBI Taxonomy" id="1121266"/>
    <lineage>
        <taxon>Bacteria</taxon>
        <taxon>Bacillati</taxon>
        <taxon>Bacillota</taxon>
        <taxon>Clostridia</taxon>
        <taxon>Peptostreptococcales</taxon>
        <taxon>Caminicellaceae</taxon>
        <taxon>Caminicella</taxon>
    </lineage>
</organism>
<dbReference type="GO" id="GO:0019752">
    <property type="term" value="P:carboxylic acid metabolic process"/>
    <property type="evidence" value="ECO:0007669"/>
    <property type="project" value="UniProtKB-ARBA"/>
</dbReference>
<evidence type="ECO:0000313" key="4">
    <source>
        <dbReference type="EMBL" id="SHK24693.1"/>
    </source>
</evidence>
<dbReference type="Pfam" id="PF01557">
    <property type="entry name" value="FAA_hydrolase"/>
    <property type="match status" value="1"/>
</dbReference>
<dbReference type="Proteomes" id="UP000184082">
    <property type="component" value="Unassembled WGS sequence"/>
</dbReference>
<dbReference type="SUPFAM" id="SSF56529">
    <property type="entry name" value="FAH"/>
    <property type="match status" value="1"/>
</dbReference>
<reference evidence="4 5" key="1">
    <citation type="submission" date="2016-11" db="EMBL/GenBank/DDBJ databases">
        <authorList>
            <person name="Jaros S."/>
            <person name="Januszkiewicz K."/>
            <person name="Wedrychowicz H."/>
        </authorList>
    </citation>
    <scope>NUCLEOTIDE SEQUENCE [LARGE SCALE GENOMIC DNA]</scope>
    <source>
        <strain evidence="4 5">DSM 14501</strain>
    </source>
</reference>
<dbReference type="Gene3D" id="3.90.850.10">
    <property type="entry name" value="Fumarylacetoacetase-like, C-terminal domain"/>
    <property type="match status" value="1"/>
</dbReference>
<keyword evidence="2" id="KW-0479">Metal-binding</keyword>
<dbReference type="PANTHER" id="PTHR42796">
    <property type="entry name" value="FUMARYLACETOACETATE HYDROLASE DOMAIN-CONTAINING PROTEIN 2A-RELATED"/>
    <property type="match status" value="1"/>
</dbReference>
<dbReference type="GO" id="GO:0046872">
    <property type="term" value="F:metal ion binding"/>
    <property type="evidence" value="ECO:0007669"/>
    <property type="project" value="UniProtKB-KW"/>
</dbReference>
<evidence type="ECO:0000256" key="2">
    <source>
        <dbReference type="ARBA" id="ARBA00022723"/>
    </source>
</evidence>
<sequence>MYFATYKYKGIEEVGVVLKDKNTIIPMREIFKSLDKKTPATMLEFIDLADDELIDDIKNALGKNTYEEIEKEKVKICAPIPYPRRNLICLGKNYLDHAKETIGLPGGSDEIPKFPIYFSKIADPAIGDGDIIKKHSEITDKIDYEVELAVIIGRDGINIKREEAEKYIFGYTIVNDISARNIQRKHGQWFKGKSLDTFCPMGPYIAHKSIIDFPVELDIMCKINGEVRQSSNTKHFIFDIPYIISDLSKGMKLKAGDIIITGTPAGVGLGFKPFKFLKPGDVIECYIEKIGTLTNKIEE</sequence>
<evidence type="ECO:0000259" key="3">
    <source>
        <dbReference type="Pfam" id="PF01557"/>
    </source>
</evidence>
<feature type="domain" description="Fumarylacetoacetase-like C-terminal" evidence="3">
    <location>
        <begin position="87"/>
        <end position="297"/>
    </location>
</feature>